<dbReference type="InterPro" id="IPR058163">
    <property type="entry name" value="LysR-type_TF_proteobact-type"/>
</dbReference>
<dbReference type="InterPro" id="IPR005119">
    <property type="entry name" value="LysR_subst-bd"/>
</dbReference>
<dbReference type="AlphaFoldDB" id="A0AA42H590"/>
<dbReference type="PROSITE" id="PS50931">
    <property type="entry name" value="HTH_LYSR"/>
    <property type="match status" value="1"/>
</dbReference>
<evidence type="ECO:0000256" key="4">
    <source>
        <dbReference type="ARBA" id="ARBA00023163"/>
    </source>
</evidence>
<comment type="caution">
    <text evidence="6">The sequence shown here is derived from an EMBL/GenBank/DDBJ whole genome shotgun (WGS) entry which is preliminary data.</text>
</comment>
<dbReference type="PANTHER" id="PTHR30537:SF26">
    <property type="entry name" value="GLYCINE CLEAVAGE SYSTEM TRANSCRIPTIONAL ACTIVATOR"/>
    <property type="match status" value="1"/>
</dbReference>
<dbReference type="FunFam" id="1.10.10.10:FF:000001">
    <property type="entry name" value="LysR family transcriptional regulator"/>
    <property type="match status" value="1"/>
</dbReference>
<evidence type="ECO:0000256" key="2">
    <source>
        <dbReference type="ARBA" id="ARBA00023015"/>
    </source>
</evidence>
<dbReference type="GO" id="GO:0003700">
    <property type="term" value="F:DNA-binding transcription factor activity"/>
    <property type="evidence" value="ECO:0007669"/>
    <property type="project" value="InterPro"/>
</dbReference>
<dbReference type="InterPro" id="IPR000847">
    <property type="entry name" value="LysR_HTH_N"/>
</dbReference>
<comment type="similarity">
    <text evidence="1">Belongs to the LysR transcriptional regulatory family.</text>
</comment>
<dbReference type="PRINTS" id="PR00039">
    <property type="entry name" value="HTHLYSR"/>
</dbReference>
<name>A0AA42H590_9HYPH</name>
<evidence type="ECO:0000259" key="5">
    <source>
        <dbReference type="PROSITE" id="PS50931"/>
    </source>
</evidence>
<dbReference type="InterPro" id="IPR036388">
    <property type="entry name" value="WH-like_DNA-bd_sf"/>
</dbReference>
<organism evidence="6 7">
    <name type="scientific">Brucella intermedia GD04153</name>
    <dbReference type="NCBI Taxonomy" id="2975438"/>
    <lineage>
        <taxon>Bacteria</taxon>
        <taxon>Pseudomonadati</taxon>
        <taxon>Pseudomonadota</taxon>
        <taxon>Alphaproteobacteria</taxon>
        <taxon>Hyphomicrobiales</taxon>
        <taxon>Brucellaceae</taxon>
        <taxon>Brucella/Ochrobactrum group</taxon>
        <taxon>Brucella</taxon>
    </lineage>
</organism>
<evidence type="ECO:0000256" key="3">
    <source>
        <dbReference type="ARBA" id="ARBA00023125"/>
    </source>
</evidence>
<evidence type="ECO:0000313" key="7">
    <source>
        <dbReference type="Proteomes" id="UP001158087"/>
    </source>
</evidence>
<protein>
    <submittedName>
        <fullName evidence="6">LysR family transcriptional regulator</fullName>
    </submittedName>
</protein>
<reference evidence="6" key="1">
    <citation type="submission" date="2022-09" db="EMBL/GenBank/DDBJ databases">
        <title>Intensive care unit water sources are persistently colonized with multi-drug resistant bacteria and are the site of extensive horizontal gene transfer of antibiotic resistance genes.</title>
        <authorList>
            <person name="Diorio-Toth L."/>
        </authorList>
    </citation>
    <scope>NUCLEOTIDE SEQUENCE</scope>
    <source>
        <strain evidence="6">GD04153</strain>
    </source>
</reference>
<dbReference type="PANTHER" id="PTHR30537">
    <property type="entry name" value="HTH-TYPE TRANSCRIPTIONAL REGULATOR"/>
    <property type="match status" value="1"/>
</dbReference>
<accession>A0AA42H590</accession>
<dbReference type="EMBL" id="JAODYY010000009">
    <property type="protein sequence ID" value="MDH0125833.1"/>
    <property type="molecule type" value="Genomic_DNA"/>
</dbReference>
<evidence type="ECO:0000256" key="1">
    <source>
        <dbReference type="ARBA" id="ARBA00009437"/>
    </source>
</evidence>
<dbReference type="Gene3D" id="1.10.10.10">
    <property type="entry name" value="Winged helix-like DNA-binding domain superfamily/Winged helix DNA-binding domain"/>
    <property type="match status" value="1"/>
</dbReference>
<sequence length="322" mass="35792">MCRGSINAKELFNGIRKIHDDMTSRAKRRKLPSLKALRAFEAVSHCQSFTAAAEELAVSQGAVSHQIKLLEQSLGCQLLIRGSRGVSVTAEGALLLEVCARAFDEIGAVATLIGQDNKTKILRVRAGPFFAMEVIASRIAGFLKQNPGIQLHLNNIDIDSIAQDTEDAQIKYCLHPPAGMYNIELLKEKLVPVCSPLLLANVANPEDLLVDPGIPRLHYRDVKDWKRWISHHGFDDLTANSNLFFDDQHTLLAAARSGQGIGFSHRPLVKNDVERGSLCIVSERYFEPEESYKFICSQENIATNQALQLFRDWLVNEVSTIC</sequence>
<dbReference type="Gene3D" id="3.40.190.10">
    <property type="entry name" value="Periplasmic binding protein-like II"/>
    <property type="match status" value="2"/>
</dbReference>
<keyword evidence="3" id="KW-0238">DNA-binding</keyword>
<keyword evidence="2" id="KW-0805">Transcription regulation</keyword>
<dbReference type="Pfam" id="PF00126">
    <property type="entry name" value="HTH_1"/>
    <property type="match status" value="1"/>
</dbReference>
<dbReference type="SUPFAM" id="SSF46785">
    <property type="entry name" value="Winged helix' DNA-binding domain"/>
    <property type="match status" value="1"/>
</dbReference>
<evidence type="ECO:0000313" key="6">
    <source>
        <dbReference type="EMBL" id="MDH0125833.1"/>
    </source>
</evidence>
<proteinExistence type="inferred from homology"/>
<dbReference type="GO" id="GO:0043565">
    <property type="term" value="F:sequence-specific DNA binding"/>
    <property type="evidence" value="ECO:0007669"/>
    <property type="project" value="TreeGrafter"/>
</dbReference>
<dbReference type="InterPro" id="IPR036390">
    <property type="entry name" value="WH_DNA-bd_sf"/>
</dbReference>
<gene>
    <name evidence="6" type="ORF">N7376_17695</name>
</gene>
<feature type="domain" description="HTH lysR-type" evidence="5">
    <location>
        <begin position="32"/>
        <end position="89"/>
    </location>
</feature>
<keyword evidence="4" id="KW-0804">Transcription</keyword>
<dbReference type="Proteomes" id="UP001158087">
    <property type="component" value="Unassembled WGS sequence"/>
</dbReference>
<dbReference type="Pfam" id="PF03466">
    <property type="entry name" value="LysR_substrate"/>
    <property type="match status" value="1"/>
</dbReference>
<dbReference type="GO" id="GO:0006351">
    <property type="term" value="P:DNA-templated transcription"/>
    <property type="evidence" value="ECO:0007669"/>
    <property type="project" value="TreeGrafter"/>
</dbReference>
<dbReference type="SUPFAM" id="SSF53850">
    <property type="entry name" value="Periplasmic binding protein-like II"/>
    <property type="match status" value="1"/>
</dbReference>